<dbReference type="SUPFAM" id="SSF82171">
    <property type="entry name" value="DPP6 N-terminal domain-like"/>
    <property type="match status" value="1"/>
</dbReference>
<proteinExistence type="predicted"/>
<evidence type="ECO:0000256" key="1">
    <source>
        <dbReference type="SAM" id="SignalP"/>
    </source>
</evidence>
<protein>
    <recommendedName>
        <fullName evidence="4">WD40-like Beta Propeller Repeat</fullName>
    </recommendedName>
</protein>
<dbReference type="RefSeq" id="WP_200311026.1">
    <property type="nucleotide sequence ID" value="NZ_JAENIM010000039.1"/>
</dbReference>
<organism evidence="2 3">
    <name type="scientific">Persicirhabdus sediminis</name>
    <dbReference type="NCBI Taxonomy" id="454144"/>
    <lineage>
        <taxon>Bacteria</taxon>
        <taxon>Pseudomonadati</taxon>
        <taxon>Verrucomicrobiota</taxon>
        <taxon>Verrucomicrobiia</taxon>
        <taxon>Verrucomicrobiales</taxon>
        <taxon>Verrucomicrobiaceae</taxon>
        <taxon>Persicirhabdus</taxon>
    </lineage>
</organism>
<dbReference type="AlphaFoldDB" id="A0A8J7MDD2"/>
<keyword evidence="3" id="KW-1185">Reference proteome</keyword>
<sequence length="182" mass="20164">MRLATLFVILLSAPTSHSQTLSPNKSFAVEYRKAGASESDVDFIRTSDKKVLYQAFSSGVGGQGYEEIVWSPDSRYLAVTTRGTKTTVSLEIYRFEAGGVTQVKIPDYRLNLLGRHNLVSGGRYSFARQITWTGSTLTFSSEGSLLDGVSNPRDSPENWYRYQIKLDIYGGSAELSKVVDLK</sequence>
<reference evidence="2" key="1">
    <citation type="submission" date="2021-01" db="EMBL/GenBank/DDBJ databases">
        <title>Modified the classification status of verrucomicrobia.</title>
        <authorList>
            <person name="Feng X."/>
        </authorList>
    </citation>
    <scope>NUCLEOTIDE SEQUENCE</scope>
    <source>
        <strain evidence="2">_KCTC 22039</strain>
    </source>
</reference>
<evidence type="ECO:0000313" key="3">
    <source>
        <dbReference type="Proteomes" id="UP000624703"/>
    </source>
</evidence>
<comment type="caution">
    <text evidence="2">The sequence shown here is derived from an EMBL/GenBank/DDBJ whole genome shotgun (WGS) entry which is preliminary data.</text>
</comment>
<feature type="chain" id="PRO_5035241456" description="WD40-like Beta Propeller Repeat" evidence="1">
    <location>
        <begin position="19"/>
        <end position="182"/>
    </location>
</feature>
<accession>A0A8J7MDD2</accession>
<dbReference type="Proteomes" id="UP000624703">
    <property type="component" value="Unassembled WGS sequence"/>
</dbReference>
<gene>
    <name evidence="2" type="ORF">JIN82_07560</name>
</gene>
<evidence type="ECO:0008006" key="4">
    <source>
        <dbReference type="Google" id="ProtNLM"/>
    </source>
</evidence>
<evidence type="ECO:0000313" key="2">
    <source>
        <dbReference type="EMBL" id="MBK1791007.1"/>
    </source>
</evidence>
<keyword evidence="1" id="KW-0732">Signal</keyword>
<feature type="signal peptide" evidence="1">
    <location>
        <begin position="1"/>
        <end position="18"/>
    </location>
</feature>
<dbReference type="EMBL" id="JAENIM010000039">
    <property type="protein sequence ID" value="MBK1791007.1"/>
    <property type="molecule type" value="Genomic_DNA"/>
</dbReference>
<name>A0A8J7MDD2_9BACT</name>